<dbReference type="GO" id="GO:0005737">
    <property type="term" value="C:cytoplasm"/>
    <property type="evidence" value="ECO:0007669"/>
    <property type="project" value="UniProtKB-ARBA"/>
</dbReference>
<dbReference type="SUPFAM" id="SSF49899">
    <property type="entry name" value="Concanavalin A-like lectins/glucanases"/>
    <property type="match status" value="1"/>
</dbReference>
<protein>
    <recommendedName>
        <fullName evidence="15">Ig-like domain-containing protein</fullName>
    </recommendedName>
</protein>
<dbReference type="Pfam" id="PF00622">
    <property type="entry name" value="SPRY"/>
    <property type="match status" value="1"/>
</dbReference>
<keyword evidence="10" id="KW-0393">Immunoglobulin domain</keyword>
<evidence type="ECO:0000259" key="12">
    <source>
        <dbReference type="PROSITE" id="PS50835"/>
    </source>
</evidence>
<dbReference type="InterPro" id="IPR003879">
    <property type="entry name" value="Butyrophylin_SPRY"/>
</dbReference>
<dbReference type="SMART" id="SM00409">
    <property type="entry name" value="IG"/>
    <property type="match status" value="1"/>
</dbReference>
<organism evidence="13 14">
    <name type="scientific">Pygocentrus nattereri</name>
    <name type="common">Red-bellied piranha</name>
    <dbReference type="NCBI Taxonomy" id="42514"/>
    <lineage>
        <taxon>Eukaryota</taxon>
        <taxon>Metazoa</taxon>
        <taxon>Chordata</taxon>
        <taxon>Craniata</taxon>
        <taxon>Vertebrata</taxon>
        <taxon>Euteleostomi</taxon>
        <taxon>Actinopterygii</taxon>
        <taxon>Neopterygii</taxon>
        <taxon>Teleostei</taxon>
        <taxon>Ostariophysi</taxon>
        <taxon>Characiformes</taxon>
        <taxon>Characoidei</taxon>
        <taxon>Pygocentrus</taxon>
    </lineage>
</organism>
<dbReference type="InterPro" id="IPR043136">
    <property type="entry name" value="B30.2/SPRY_sf"/>
</dbReference>
<feature type="domain" description="Ig-like" evidence="12">
    <location>
        <begin position="1"/>
        <end position="103"/>
    </location>
</feature>
<keyword evidence="6" id="KW-0862">Zinc</keyword>
<evidence type="ECO:0000256" key="5">
    <source>
        <dbReference type="ARBA" id="ARBA00022771"/>
    </source>
</evidence>
<dbReference type="AlphaFoldDB" id="A0A3B4DTN7"/>
<dbReference type="InterPro" id="IPR006574">
    <property type="entry name" value="PRY"/>
</dbReference>
<dbReference type="InterPro" id="IPR036179">
    <property type="entry name" value="Ig-like_dom_sf"/>
</dbReference>
<dbReference type="FunFam" id="2.60.40.10:FF:000142">
    <property type="entry name" value="V-set domain-containing T-cell activation inhibitor 1"/>
    <property type="match status" value="1"/>
</dbReference>
<dbReference type="InterPro" id="IPR013106">
    <property type="entry name" value="Ig_V-set"/>
</dbReference>
<dbReference type="InterPro" id="IPR003599">
    <property type="entry name" value="Ig_sub"/>
</dbReference>
<dbReference type="InterPro" id="IPR013320">
    <property type="entry name" value="ConA-like_dom_sf"/>
</dbReference>
<dbReference type="GeneTree" id="ENSGT01150000286950"/>
<dbReference type="PROSITE" id="PS50835">
    <property type="entry name" value="IG_LIKE"/>
    <property type="match status" value="1"/>
</dbReference>
<reference evidence="13" key="3">
    <citation type="submission" date="2025-09" db="UniProtKB">
        <authorList>
            <consortium name="Ensembl"/>
        </authorList>
    </citation>
    <scope>IDENTIFICATION</scope>
</reference>
<evidence type="ECO:0000256" key="9">
    <source>
        <dbReference type="ARBA" id="ARBA00023180"/>
    </source>
</evidence>
<dbReference type="InterPro" id="IPR001870">
    <property type="entry name" value="B30.2/SPRY"/>
</dbReference>
<evidence type="ECO:0000259" key="11">
    <source>
        <dbReference type="PROSITE" id="PS50188"/>
    </source>
</evidence>
<evidence type="ECO:0000256" key="3">
    <source>
        <dbReference type="ARBA" id="ARBA00022723"/>
    </source>
</evidence>
<dbReference type="GO" id="GO:0016020">
    <property type="term" value="C:membrane"/>
    <property type="evidence" value="ECO:0007669"/>
    <property type="project" value="UniProtKB-SubCell"/>
</dbReference>
<dbReference type="SMART" id="SM00589">
    <property type="entry name" value="PRY"/>
    <property type="match status" value="1"/>
</dbReference>
<feature type="domain" description="B30.2/SPRY" evidence="11">
    <location>
        <begin position="99"/>
        <end position="299"/>
    </location>
</feature>
<gene>
    <name evidence="13" type="primary">SEMA7A</name>
</gene>
<accession>A0A3B4DTN7</accession>
<reference evidence="13" key="2">
    <citation type="submission" date="2025-08" db="UniProtKB">
        <authorList>
            <consortium name="Ensembl"/>
        </authorList>
    </citation>
    <scope>IDENTIFICATION</scope>
</reference>
<reference evidence="13 14" key="1">
    <citation type="submission" date="2020-10" db="EMBL/GenBank/DDBJ databases">
        <title>Pygocentrus nattereri (red-bellied piranha) genome, fPygNat1, primary haplotype.</title>
        <authorList>
            <person name="Myers G."/>
            <person name="Meyer A."/>
            <person name="Karagic N."/>
            <person name="Pippel M."/>
            <person name="Winkler S."/>
            <person name="Tracey A."/>
            <person name="Wood J."/>
            <person name="Formenti G."/>
            <person name="Howe K."/>
            <person name="Fedrigo O."/>
            <person name="Jarvis E.D."/>
        </authorList>
    </citation>
    <scope>NUCLEOTIDE SEQUENCE [LARGE SCALE GENOMIC DNA]</scope>
</reference>
<dbReference type="CDD" id="cd16040">
    <property type="entry name" value="SPRY_PRY_SNTX"/>
    <property type="match status" value="1"/>
</dbReference>
<dbReference type="PRINTS" id="PR01407">
    <property type="entry name" value="BUTYPHLNCDUF"/>
</dbReference>
<dbReference type="GO" id="GO:0008270">
    <property type="term" value="F:zinc ion binding"/>
    <property type="evidence" value="ECO:0007669"/>
    <property type="project" value="UniProtKB-KW"/>
</dbReference>
<keyword evidence="7" id="KW-0472">Membrane</keyword>
<evidence type="ECO:0000256" key="2">
    <source>
        <dbReference type="ARBA" id="ARBA00007591"/>
    </source>
</evidence>
<comment type="similarity">
    <text evidence="2">Belongs to the immunoglobulin superfamily. BTN/MOG family.</text>
</comment>
<dbReference type="InterPro" id="IPR003877">
    <property type="entry name" value="SPRY_dom"/>
</dbReference>
<dbReference type="InterPro" id="IPR051051">
    <property type="entry name" value="E3_ubiq-ligase_TRIM/RNF"/>
</dbReference>
<dbReference type="GO" id="GO:1903037">
    <property type="term" value="P:regulation of leukocyte cell-cell adhesion"/>
    <property type="evidence" value="ECO:0007669"/>
    <property type="project" value="UniProtKB-ARBA"/>
</dbReference>
<sequence length="366" mass="42033">VAEAGEDLVLPCSLQPNISAENMMVEWIRLQLPDTLVHLYEDFEDRNEKQTESYRGRTRLFKNELKKGNASLKLSAVQPSDEGVYQCYVEYRSWFDDVTVYVQVKGKSHHKYIVFSVIFTLDPNTAHSRLSLSDGNRKVTNVESSQSYPDHPDRFDVWWQVLCTESVTGRCYWEAEWSGRGAAIALTYKSICRKGDSYHCLLGRNEKSWVLNCCDNNYSARHNNKSTDIPAPPSSCNRVGVFVDYPVGTLSFYSISADTHTLQHLHTFNTKFTEPLCAGVIKLYHTDSEMRVICLSKELYISKFPATSSNTLSIDDQVCVIRHPYISYRLPSHIQWSTVPSLNYIIFVDIQKLIFYVPFTCYFSPK</sequence>
<dbReference type="InterPro" id="IPR007110">
    <property type="entry name" value="Ig-like_dom"/>
</dbReference>
<evidence type="ECO:0000313" key="13">
    <source>
        <dbReference type="Ensembl" id="ENSPNAP00000026815.2"/>
    </source>
</evidence>
<evidence type="ECO:0000256" key="6">
    <source>
        <dbReference type="ARBA" id="ARBA00022833"/>
    </source>
</evidence>
<dbReference type="SMART" id="SM00449">
    <property type="entry name" value="SPRY"/>
    <property type="match status" value="1"/>
</dbReference>
<dbReference type="Ensembl" id="ENSPNAT00000004188.2">
    <property type="protein sequence ID" value="ENSPNAP00000026815.2"/>
    <property type="gene ID" value="ENSPNAG00000012155.2"/>
</dbReference>
<evidence type="ECO:0000256" key="7">
    <source>
        <dbReference type="ARBA" id="ARBA00023136"/>
    </source>
</evidence>
<evidence type="ECO:0000256" key="10">
    <source>
        <dbReference type="ARBA" id="ARBA00023319"/>
    </source>
</evidence>
<keyword evidence="5" id="KW-0863">Zinc-finger</keyword>
<keyword evidence="8" id="KW-1015">Disulfide bond</keyword>
<dbReference type="PANTHER" id="PTHR25465:SF14">
    <property type="entry name" value="E3 UBIQUITIN-PROTEIN LIGASE TRIM65"/>
    <property type="match status" value="1"/>
</dbReference>
<evidence type="ECO:0000256" key="1">
    <source>
        <dbReference type="ARBA" id="ARBA00004370"/>
    </source>
</evidence>
<dbReference type="Pfam" id="PF13765">
    <property type="entry name" value="PRY"/>
    <property type="match status" value="1"/>
</dbReference>
<evidence type="ECO:0008006" key="15">
    <source>
        <dbReference type="Google" id="ProtNLM"/>
    </source>
</evidence>
<dbReference type="OMA" id="ANSASKW"/>
<dbReference type="SMART" id="SM00406">
    <property type="entry name" value="IGv"/>
    <property type="match status" value="1"/>
</dbReference>
<dbReference type="Pfam" id="PF07686">
    <property type="entry name" value="V-set"/>
    <property type="match status" value="1"/>
</dbReference>
<keyword evidence="9" id="KW-0325">Glycoprotein</keyword>
<dbReference type="SUPFAM" id="SSF48726">
    <property type="entry name" value="Immunoglobulin"/>
    <property type="match status" value="1"/>
</dbReference>
<evidence type="ECO:0000256" key="8">
    <source>
        <dbReference type="ARBA" id="ARBA00023157"/>
    </source>
</evidence>
<keyword evidence="4" id="KW-0732">Signal</keyword>
<dbReference type="InterPro" id="IPR013783">
    <property type="entry name" value="Ig-like_fold"/>
</dbReference>
<evidence type="ECO:0000256" key="4">
    <source>
        <dbReference type="ARBA" id="ARBA00022729"/>
    </source>
</evidence>
<evidence type="ECO:0000313" key="14">
    <source>
        <dbReference type="Proteomes" id="UP001501920"/>
    </source>
</evidence>
<comment type="subcellular location">
    <subcellularLocation>
        <location evidence="1">Membrane</location>
    </subcellularLocation>
</comment>
<proteinExistence type="inferred from homology"/>
<dbReference type="PROSITE" id="PS50188">
    <property type="entry name" value="B302_SPRY"/>
    <property type="match status" value="1"/>
</dbReference>
<dbReference type="PANTHER" id="PTHR25465">
    <property type="entry name" value="B-BOX DOMAIN CONTAINING"/>
    <property type="match status" value="1"/>
</dbReference>
<dbReference type="Proteomes" id="UP001501920">
    <property type="component" value="Chromosome 12"/>
</dbReference>
<dbReference type="Gene3D" id="2.60.120.920">
    <property type="match status" value="1"/>
</dbReference>
<dbReference type="Gene3D" id="2.60.40.10">
    <property type="entry name" value="Immunoglobulins"/>
    <property type="match status" value="1"/>
</dbReference>
<keyword evidence="3" id="KW-0479">Metal-binding</keyword>
<name>A0A3B4DTN7_PYGNA</name>
<dbReference type="GO" id="GO:0050863">
    <property type="term" value="P:regulation of T cell activation"/>
    <property type="evidence" value="ECO:0007669"/>
    <property type="project" value="UniProtKB-ARBA"/>
</dbReference>
<keyword evidence="14" id="KW-1185">Reference proteome</keyword>